<dbReference type="Proteomes" id="UP000054776">
    <property type="component" value="Unassembled WGS sequence"/>
</dbReference>
<gene>
    <name evidence="1" type="ORF">T01_13314</name>
</gene>
<sequence length="101" mass="11032">MYVRMGVSVGGERKRVAVDDGAVKIEKISRPACAKGNFKTLFAELIDRHSTRHCGDVSAAAPYTVKKIDANSASHNRTRVFPSPLSIQILHTLDSHAKSIE</sequence>
<protein>
    <submittedName>
        <fullName evidence="1">Uncharacterized protein</fullName>
    </submittedName>
</protein>
<organism evidence="1 2">
    <name type="scientific">Trichinella spiralis</name>
    <name type="common">Trichina worm</name>
    <dbReference type="NCBI Taxonomy" id="6334"/>
    <lineage>
        <taxon>Eukaryota</taxon>
        <taxon>Metazoa</taxon>
        <taxon>Ecdysozoa</taxon>
        <taxon>Nematoda</taxon>
        <taxon>Enoplea</taxon>
        <taxon>Dorylaimia</taxon>
        <taxon>Trichinellida</taxon>
        <taxon>Trichinellidae</taxon>
        <taxon>Trichinella</taxon>
    </lineage>
</organism>
<keyword evidence="2" id="KW-1185">Reference proteome</keyword>
<dbReference type="InParanoid" id="A0A0V1AXD3"/>
<evidence type="ECO:0000313" key="1">
    <source>
        <dbReference type="EMBL" id="KRY29413.1"/>
    </source>
</evidence>
<comment type="caution">
    <text evidence="1">The sequence shown here is derived from an EMBL/GenBank/DDBJ whole genome shotgun (WGS) entry which is preliminary data.</text>
</comment>
<dbReference type="EMBL" id="JYDH01000171">
    <property type="protein sequence ID" value="KRY29413.1"/>
    <property type="molecule type" value="Genomic_DNA"/>
</dbReference>
<evidence type="ECO:0000313" key="2">
    <source>
        <dbReference type="Proteomes" id="UP000054776"/>
    </source>
</evidence>
<accession>A0A0V1AXD3</accession>
<name>A0A0V1AXD3_TRISP</name>
<dbReference type="AlphaFoldDB" id="A0A0V1AXD3"/>
<reference evidence="1 2" key="1">
    <citation type="submission" date="2015-01" db="EMBL/GenBank/DDBJ databases">
        <title>Evolution of Trichinella species and genotypes.</title>
        <authorList>
            <person name="Korhonen P.K."/>
            <person name="Edoardo P."/>
            <person name="Giuseppe L.R."/>
            <person name="Gasser R.B."/>
        </authorList>
    </citation>
    <scope>NUCLEOTIDE SEQUENCE [LARGE SCALE GENOMIC DNA]</scope>
    <source>
        <strain evidence="1">ISS3</strain>
    </source>
</reference>
<proteinExistence type="predicted"/>